<accession>A0AAD8NP13</accession>
<evidence type="ECO:0000313" key="2">
    <source>
        <dbReference type="Proteomes" id="UP001229421"/>
    </source>
</evidence>
<proteinExistence type="predicted"/>
<keyword evidence="2" id="KW-1185">Reference proteome</keyword>
<evidence type="ECO:0000313" key="1">
    <source>
        <dbReference type="EMBL" id="KAK1415847.1"/>
    </source>
</evidence>
<sequence length="87" mass="10173">MFLMKLPFKKKLRLLFKSHKSINGSRLKKKAIQAIILTACWKIWKTRNEKVFDGKPVNITNLLHDIKSLSFLWAKNRYSVELLACAV</sequence>
<dbReference type="Proteomes" id="UP001229421">
    <property type="component" value="Unassembled WGS sequence"/>
</dbReference>
<protein>
    <submittedName>
        <fullName evidence="1">Uncharacterized protein</fullName>
    </submittedName>
</protein>
<reference evidence="1" key="1">
    <citation type="journal article" date="2023" name="bioRxiv">
        <title>Improved chromosome-level genome assembly for marigold (Tagetes erecta).</title>
        <authorList>
            <person name="Jiang F."/>
            <person name="Yuan L."/>
            <person name="Wang S."/>
            <person name="Wang H."/>
            <person name="Xu D."/>
            <person name="Wang A."/>
            <person name="Fan W."/>
        </authorList>
    </citation>
    <scope>NUCLEOTIDE SEQUENCE</scope>
    <source>
        <strain evidence="1">WSJ</strain>
        <tissue evidence="1">Leaf</tissue>
    </source>
</reference>
<organism evidence="1 2">
    <name type="scientific">Tagetes erecta</name>
    <name type="common">African marigold</name>
    <dbReference type="NCBI Taxonomy" id="13708"/>
    <lineage>
        <taxon>Eukaryota</taxon>
        <taxon>Viridiplantae</taxon>
        <taxon>Streptophyta</taxon>
        <taxon>Embryophyta</taxon>
        <taxon>Tracheophyta</taxon>
        <taxon>Spermatophyta</taxon>
        <taxon>Magnoliopsida</taxon>
        <taxon>eudicotyledons</taxon>
        <taxon>Gunneridae</taxon>
        <taxon>Pentapetalae</taxon>
        <taxon>asterids</taxon>
        <taxon>campanulids</taxon>
        <taxon>Asterales</taxon>
        <taxon>Asteraceae</taxon>
        <taxon>Asteroideae</taxon>
        <taxon>Heliantheae alliance</taxon>
        <taxon>Tageteae</taxon>
        <taxon>Tagetes</taxon>
    </lineage>
</organism>
<gene>
    <name evidence="1" type="ORF">QVD17_31635</name>
</gene>
<dbReference type="EMBL" id="JAUHHV010000008">
    <property type="protein sequence ID" value="KAK1415847.1"/>
    <property type="molecule type" value="Genomic_DNA"/>
</dbReference>
<dbReference type="AlphaFoldDB" id="A0AAD8NP13"/>
<comment type="caution">
    <text evidence="1">The sequence shown here is derived from an EMBL/GenBank/DDBJ whole genome shotgun (WGS) entry which is preliminary data.</text>
</comment>
<name>A0AAD8NP13_TARER</name>